<organism evidence="2 3">
    <name type="scientific">Candidatus Roizmanbacteria bacterium RIFCSPLOWO2_02_FULL_38_10</name>
    <dbReference type="NCBI Taxonomy" id="1802074"/>
    <lineage>
        <taxon>Bacteria</taxon>
        <taxon>Candidatus Roizmaniibacteriota</taxon>
    </lineage>
</organism>
<dbReference type="SUPFAM" id="SSF143011">
    <property type="entry name" value="RelE-like"/>
    <property type="match status" value="1"/>
</dbReference>
<dbReference type="AlphaFoldDB" id="A0A1F7JKC1"/>
<proteinExistence type="predicted"/>
<dbReference type="EMBL" id="MGAY01000048">
    <property type="protein sequence ID" value="OGK56056.1"/>
    <property type="molecule type" value="Genomic_DNA"/>
</dbReference>
<dbReference type="InterPro" id="IPR052747">
    <property type="entry name" value="TA_system_RelE_toxin"/>
</dbReference>
<gene>
    <name evidence="2" type="ORF">A3J15_00560</name>
</gene>
<dbReference type="Gene3D" id="3.30.2310.20">
    <property type="entry name" value="RelE-like"/>
    <property type="match status" value="1"/>
</dbReference>
<dbReference type="InterPro" id="IPR007712">
    <property type="entry name" value="RelE/ParE_toxin"/>
</dbReference>
<evidence type="ECO:0008006" key="4">
    <source>
        <dbReference type="Google" id="ProtNLM"/>
    </source>
</evidence>
<evidence type="ECO:0000313" key="3">
    <source>
        <dbReference type="Proteomes" id="UP000176376"/>
    </source>
</evidence>
<comment type="caution">
    <text evidence="2">The sequence shown here is derived from an EMBL/GenBank/DDBJ whole genome shotgun (WGS) entry which is preliminary data.</text>
</comment>
<dbReference type="PANTHER" id="PTHR38813:SF1">
    <property type="entry name" value="TOXIN RELE1-RELATED"/>
    <property type="match status" value="1"/>
</dbReference>
<dbReference type="Pfam" id="PF05016">
    <property type="entry name" value="ParE_toxin"/>
    <property type="match status" value="1"/>
</dbReference>
<sequence length="88" mass="10688">MRIILSSQAEKSLRHLTKIDQIAIAQKIRSLRDSNIQLNEEKLKGYRDIFRIRVGDYRIVYRQQKQIVYIILISHRKDIYRILRQMMS</sequence>
<accession>A0A1F7JKC1</accession>
<reference evidence="2 3" key="1">
    <citation type="journal article" date="2016" name="Nat. Commun.">
        <title>Thousands of microbial genomes shed light on interconnected biogeochemical processes in an aquifer system.</title>
        <authorList>
            <person name="Anantharaman K."/>
            <person name="Brown C.T."/>
            <person name="Hug L.A."/>
            <person name="Sharon I."/>
            <person name="Castelle C.J."/>
            <person name="Probst A.J."/>
            <person name="Thomas B.C."/>
            <person name="Singh A."/>
            <person name="Wilkins M.J."/>
            <person name="Karaoz U."/>
            <person name="Brodie E.L."/>
            <person name="Williams K.H."/>
            <person name="Hubbard S.S."/>
            <person name="Banfield J.F."/>
        </authorList>
    </citation>
    <scope>NUCLEOTIDE SEQUENCE [LARGE SCALE GENOMIC DNA]</scope>
</reference>
<name>A0A1F7JKC1_9BACT</name>
<dbReference type="Proteomes" id="UP000176376">
    <property type="component" value="Unassembled WGS sequence"/>
</dbReference>
<dbReference type="PANTHER" id="PTHR38813">
    <property type="match status" value="1"/>
</dbReference>
<protein>
    <recommendedName>
        <fullName evidence="4">Plasmid stabilization protein</fullName>
    </recommendedName>
</protein>
<evidence type="ECO:0000313" key="2">
    <source>
        <dbReference type="EMBL" id="OGK56056.1"/>
    </source>
</evidence>
<keyword evidence="1" id="KW-1277">Toxin-antitoxin system</keyword>
<evidence type="ECO:0000256" key="1">
    <source>
        <dbReference type="ARBA" id="ARBA00022649"/>
    </source>
</evidence>
<dbReference type="InterPro" id="IPR035093">
    <property type="entry name" value="RelE/ParE_toxin_dom_sf"/>
</dbReference>